<evidence type="ECO:0000256" key="4">
    <source>
        <dbReference type="ARBA" id="ARBA00023143"/>
    </source>
</evidence>
<comment type="subcellular location">
    <subcellularLocation>
        <location evidence="1 5">Bacterial flagellum basal body</location>
    </subcellularLocation>
</comment>
<evidence type="ECO:0000256" key="1">
    <source>
        <dbReference type="ARBA" id="ARBA00004117"/>
    </source>
</evidence>
<dbReference type="PANTHER" id="PTHR34653:SF1">
    <property type="entry name" value="FLAGELLAR HOOK-BASAL BODY COMPLEX PROTEIN FLIE"/>
    <property type="match status" value="1"/>
</dbReference>
<comment type="caution">
    <text evidence="6">The sequence shown here is derived from an EMBL/GenBank/DDBJ whole genome shotgun (WGS) entry which is preliminary data.</text>
</comment>
<name>A0ABT1NWX5_9GAMM</name>
<dbReference type="InterPro" id="IPR001624">
    <property type="entry name" value="FliE"/>
</dbReference>
<evidence type="ECO:0000313" key="6">
    <source>
        <dbReference type="EMBL" id="MCQ3828348.1"/>
    </source>
</evidence>
<comment type="similarity">
    <text evidence="2 5">Belongs to the FliE family.</text>
</comment>
<evidence type="ECO:0000256" key="2">
    <source>
        <dbReference type="ARBA" id="ARBA00009272"/>
    </source>
</evidence>
<dbReference type="PRINTS" id="PR01006">
    <property type="entry name" value="FLGHOOKFLIE"/>
</dbReference>
<proteinExistence type="inferred from homology"/>
<dbReference type="EMBL" id="JACASI010000011">
    <property type="protein sequence ID" value="MCQ3828348.1"/>
    <property type="molecule type" value="Genomic_DNA"/>
</dbReference>
<dbReference type="Proteomes" id="UP001205566">
    <property type="component" value="Unassembled WGS sequence"/>
</dbReference>
<evidence type="ECO:0000313" key="7">
    <source>
        <dbReference type="Proteomes" id="UP001205566"/>
    </source>
</evidence>
<dbReference type="NCBIfam" id="TIGR00205">
    <property type="entry name" value="fliE"/>
    <property type="match status" value="1"/>
</dbReference>
<dbReference type="HAMAP" id="MF_00724">
    <property type="entry name" value="FliE"/>
    <property type="match status" value="1"/>
</dbReference>
<keyword evidence="6" id="KW-0282">Flagellum</keyword>
<evidence type="ECO:0000256" key="5">
    <source>
        <dbReference type="HAMAP-Rule" id="MF_00724"/>
    </source>
</evidence>
<keyword evidence="6" id="KW-0966">Cell projection</keyword>
<dbReference type="Pfam" id="PF02049">
    <property type="entry name" value="FliE"/>
    <property type="match status" value="1"/>
</dbReference>
<organism evidence="6 7">
    <name type="scientific">Microbulbifer elongatus</name>
    <dbReference type="NCBI Taxonomy" id="86173"/>
    <lineage>
        <taxon>Bacteria</taxon>
        <taxon>Pseudomonadati</taxon>
        <taxon>Pseudomonadota</taxon>
        <taxon>Gammaproteobacteria</taxon>
        <taxon>Cellvibrionales</taxon>
        <taxon>Microbulbiferaceae</taxon>
        <taxon>Microbulbifer</taxon>
    </lineage>
</organism>
<evidence type="ECO:0000256" key="3">
    <source>
        <dbReference type="ARBA" id="ARBA00018024"/>
    </source>
</evidence>
<keyword evidence="7" id="KW-1185">Reference proteome</keyword>
<keyword evidence="6" id="KW-0969">Cilium</keyword>
<sequence length="107" mass="11496">MQGLLNQMRELTSEVSSAHSTFDLPLTDGDLLGGGSFGAALKDSLERINTLQSESAAKARAFQTGDPDVALHEVMIAGQKASIGFELGVQVRNRLLTAYKDIMNMQV</sequence>
<keyword evidence="4 5" id="KW-0975">Bacterial flagellum</keyword>
<protein>
    <recommendedName>
        <fullName evidence="3 5">Flagellar hook-basal body complex protein FliE</fullName>
    </recommendedName>
</protein>
<reference evidence="6" key="1">
    <citation type="thesis" date="2020" institute="Technische Universitat Dresden" country="Dresden, Germany">
        <title>The Agarolytic System of Microbulbifer elongatus PORT2, Isolated from Batu Karas, Pangandaran West Java Indonesia.</title>
        <authorList>
            <person name="Anggraeni S.R."/>
        </authorList>
    </citation>
    <scope>NUCLEOTIDE SEQUENCE</scope>
    <source>
        <strain evidence="6">PORT2</strain>
    </source>
</reference>
<dbReference type="PANTHER" id="PTHR34653">
    <property type="match status" value="1"/>
</dbReference>
<gene>
    <name evidence="5 6" type="primary">fliE</name>
    <name evidence="6" type="ORF">HXX02_02715</name>
</gene>
<accession>A0ABT1NWX5</accession>